<evidence type="ECO:0000256" key="1">
    <source>
        <dbReference type="ARBA" id="ARBA00022793"/>
    </source>
</evidence>
<keyword evidence="2 3" id="KW-0456">Lyase</keyword>
<dbReference type="GO" id="GO:0019748">
    <property type="term" value="P:secondary metabolic process"/>
    <property type="evidence" value="ECO:0007669"/>
    <property type="project" value="TreeGrafter"/>
</dbReference>
<sequence>MARLFFYRSLLLASLLLGEQTWASSNDDLMFITIEEHWVSPALTQSFEANPAAQLNHINNTAPGDDFLPRILDVGPLRLANMTANNIRKQVVSHVSDPAVLDQPNLIKQANDQLAAAIANNTDRFAGFAFLPMVFPELAAAELERCVKKLGFVGALIDTHLNNHTFYDGAAYRPFWAKAVELDVPIYLHPTFPRPEEFLNAGAGIYAPASPSDFSLETASHLGTTAWGWHQDVGLHFLRLYAAGVFEEFPTLKIVLGHMGEMVPFMLERANVFLSGNSSRLSLIDTYARNVWITTAGFFSLNPLGTVLRNTKIDRILYSVDYPYGNSVSGKMFMNNLKESGLVSEAEWEMIAYKNAEALLKLKKRMGTKSQS</sequence>
<keyword evidence="7" id="KW-1185">Reference proteome</keyword>
<feature type="signal peptide" evidence="4">
    <location>
        <begin position="1"/>
        <end position="23"/>
    </location>
</feature>
<dbReference type="SUPFAM" id="SSF51556">
    <property type="entry name" value="Metallo-dependent hydrolases"/>
    <property type="match status" value="1"/>
</dbReference>
<evidence type="ECO:0000256" key="2">
    <source>
        <dbReference type="ARBA" id="ARBA00023239"/>
    </source>
</evidence>
<dbReference type="InterPro" id="IPR006680">
    <property type="entry name" value="Amidohydro-rel"/>
</dbReference>
<dbReference type="Gene3D" id="3.20.20.140">
    <property type="entry name" value="Metal-dependent hydrolases"/>
    <property type="match status" value="1"/>
</dbReference>
<feature type="domain" description="Amidohydrolase-related" evidence="5">
    <location>
        <begin position="105"/>
        <end position="362"/>
    </location>
</feature>
<dbReference type="InterPro" id="IPR032466">
    <property type="entry name" value="Metal_Hydrolase"/>
</dbReference>
<evidence type="ECO:0000256" key="4">
    <source>
        <dbReference type="SAM" id="SignalP"/>
    </source>
</evidence>
<comment type="similarity">
    <text evidence="3">Belongs to the metallo-dependent hydrolases superfamily.</text>
</comment>
<dbReference type="GO" id="GO:0016787">
    <property type="term" value="F:hydrolase activity"/>
    <property type="evidence" value="ECO:0007669"/>
    <property type="project" value="InterPro"/>
</dbReference>
<dbReference type="Proteomes" id="UP001283341">
    <property type="component" value="Unassembled WGS sequence"/>
</dbReference>
<dbReference type="PANTHER" id="PTHR21240">
    <property type="entry name" value="2-AMINO-3-CARBOXYLMUCONATE-6-SEMIALDEHYDE DECARBOXYLASE"/>
    <property type="match status" value="1"/>
</dbReference>
<keyword evidence="1 3" id="KW-0210">Decarboxylase</keyword>
<gene>
    <name evidence="6" type="ORF">B0H66DRAFT_551722</name>
</gene>
<organism evidence="6 7">
    <name type="scientific">Apodospora peruviana</name>
    <dbReference type="NCBI Taxonomy" id="516989"/>
    <lineage>
        <taxon>Eukaryota</taxon>
        <taxon>Fungi</taxon>
        <taxon>Dikarya</taxon>
        <taxon>Ascomycota</taxon>
        <taxon>Pezizomycotina</taxon>
        <taxon>Sordariomycetes</taxon>
        <taxon>Sordariomycetidae</taxon>
        <taxon>Sordariales</taxon>
        <taxon>Lasiosphaeriaceae</taxon>
        <taxon>Apodospora</taxon>
    </lineage>
</organism>
<protein>
    <recommendedName>
        <fullName evidence="5">Amidohydrolase-related domain-containing protein</fullName>
    </recommendedName>
</protein>
<evidence type="ECO:0000256" key="3">
    <source>
        <dbReference type="RuleBase" id="RU366045"/>
    </source>
</evidence>
<dbReference type="EMBL" id="JAUEDM010000002">
    <property type="protein sequence ID" value="KAK3326804.1"/>
    <property type="molecule type" value="Genomic_DNA"/>
</dbReference>
<reference evidence="6" key="1">
    <citation type="journal article" date="2023" name="Mol. Phylogenet. Evol.">
        <title>Genome-scale phylogeny and comparative genomics of the fungal order Sordariales.</title>
        <authorList>
            <person name="Hensen N."/>
            <person name="Bonometti L."/>
            <person name="Westerberg I."/>
            <person name="Brannstrom I.O."/>
            <person name="Guillou S."/>
            <person name="Cros-Aarteil S."/>
            <person name="Calhoun S."/>
            <person name="Haridas S."/>
            <person name="Kuo A."/>
            <person name="Mondo S."/>
            <person name="Pangilinan J."/>
            <person name="Riley R."/>
            <person name="LaButti K."/>
            <person name="Andreopoulos B."/>
            <person name="Lipzen A."/>
            <person name="Chen C."/>
            <person name="Yan M."/>
            <person name="Daum C."/>
            <person name="Ng V."/>
            <person name="Clum A."/>
            <person name="Steindorff A."/>
            <person name="Ohm R.A."/>
            <person name="Martin F."/>
            <person name="Silar P."/>
            <person name="Natvig D.O."/>
            <person name="Lalanne C."/>
            <person name="Gautier V."/>
            <person name="Ament-Velasquez S.L."/>
            <person name="Kruys A."/>
            <person name="Hutchinson M.I."/>
            <person name="Powell A.J."/>
            <person name="Barry K."/>
            <person name="Miller A.N."/>
            <person name="Grigoriev I.V."/>
            <person name="Debuchy R."/>
            <person name="Gladieux P."/>
            <person name="Hiltunen Thoren M."/>
            <person name="Johannesson H."/>
        </authorList>
    </citation>
    <scope>NUCLEOTIDE SEQUENCE</scope>
    <source>
        <strain evidence="6">CBS 118394</strain>
    </source>
</reference>
<accession>A0AAE0IKR0</accession>
<dbReference type="GO" id="GO:0005829">
    <property type="term" value="C:cytosol"/>
    <property type="evidence" value="ECO:0007669"/>
    <property type="project" value="TreeGrafter"/>
</dbReference>
<proteinExistence type="inferred from homology"/>
<dbReference type="AlphaFoldDB" id="A0AAE0IKR0"/>
<feature type="chain" id="PRO_5041911669" description="Amidohydrolase-related domain-containing protein" evidence="4">
    <location>
        <begin position="24"/>
        <end position="372"/>
    </location>
</feature>
<keyword evidence="4" id="KW-0732">Signal</keyword>
<evidence type="ECO:0000313" key="7">
    <source>
        <dbReference type="Proteomes" id="UP001283341"/>
    </source>
</evidence>
<comment type="caution">
    <text evidence="6">The sequence shown here is derived from an EMBL/GenBank/DDBJ whole genome shotgun (WGS) entry which is preliminary data.</text>
</comment>
<dbReference type="PANTHER" id="PTHR21240:SF30">
    <property type="entry name" value="AMIDOHYDROLASE-RELATED DOMAIN-CONTAINING PROTEIN-RELATED"/>
    <property type="match status" value="1"/>
</dbReference>
<dbReference type="Pfam" id="PF04909">
    <property type="entry name" value="Amidohydro_2"/>
    <property type="match status" value="1"/>
</dbReference>
<name>A0AAE0IKR0_9PEZI</name>
<evidence type="ECO:0000313" key="6">
    <source>
        <dbReference type="EMBL" id="KAK3326804.1"/>
    </source>
</evidence>
<dbReference type="GO" id="GO:0016831">
    <property type="term" value="F:carboxy-lyase activity"/>
    <property type="evidence" value="ECO:0007669"/>
    <property type="project" value="UniProtKB-KW"/>
</dbReference>
<evidence type="ECO:0000259" key="5">
    <source>
        <dbReference type="Pfam" id="PF04909"/>
    </source>
</evidence>
<dbReference type="InterPro" id="IPR032465">
    <property type="entry name" value="ACMSD"/>
</dbReference>
<reference evidence="6" key="2">
    <citation type="submission" date="2023-06" db="EMBL/GenBank/DDBJ databases">
        <authorList>
            <consortium name="Lawrence Berkeley National Laboratory"/>
            <person name="Haridas S."/>
            <person name="Hensen N."/>
            <person name="Bonometti L."/>
            <person name="Westerberg I."/>
            <person name="Brannstrom I.O."/>
            <person name="Guillou S."/>
            <person name="Cros-Aarteil S."/>
            <person name="Calhoun S."/>
            <person name="Kuo A."/>
            <person name="Mondo S."/>
            <person name="Pangilinan J."/>
            <person name="Riley R."/>
            <person name="Labutti K."/>
            <person name="Andreopoulos B."/>
            <person name="Lipzen A."/>
            <person name="Chen C."/>
            <person name="Yanf M."/>
            <person name="Daum C."/>
            <person name="Ng V."/>
            <person name="Clum A."/>
            <person name="Steindorff A."/>
            <person name="Ohm R."/>
            <person name="Martin F."/>
            <person name="Silar P."/>
            <person name="Natvig D."/>
            <person name="Lalanne C."/>
            <person name="Gautier V."/>
            <person name="Ament-Velasquez S.L."/>
            <person name="Kruys A."/>
            <person name="Hutchinson M.I."/>
            <person name="Powell A.J."/>
            <person name="Barry K."/>
            <person name="Miller A.N."/>
            <person name="Grigoriev I.V."/>
            <person name="Debuchy R."/>
            <person name="Gladieux P."/>
            <person name="Thoren M.H."/>
            <person name="Johannesson H."/>
        </authorList>
    </citation>
    <scope>NUCLEOTIDE SEQUENCE</scope>
    <source>
        <strain evidence="6">CBS 118394</strain>
    </source>
</reference>